<dbReference type="AlphaFoldDB" id="A0A392VEN4"/>
<organism evidence="2 3">
    <name type="scientific">Trifolium medium</name>
    <dbReference type="NCBI Taxonomy" id="97028"/>
    <lineage>
        <taxon>Eukaryota</taxon>
        <taxon>Viridiplantae</taxon>
        <taxon>Streptophyta</taxon>
        <taxon>Embryophyta</taxon>
        <taxon>Tracheophyta</taxon>
        <taxon>Spermatophyta</taxon>
        <taxon>Magnoliopsida</taxon>
        <taxon>eudicotyledons</taxon>
        <taxon>Gunneridae</taxon>
        <taxon>Pentapetalae</taxon>
        <taxon>rosids</taxon>
        <taxon>fabids</taxon>
        <taxon>Fabales</taxon>
        <taxon>Fabaceae</taxon>
        <taxon>Papilionoideae</taxon>
        <taxon>50 kb inversion clade</taxon>
        <taxon>NPAAA clade</taxon>
        <taxon>Hologalegina</taxon>
        <taxon>IRL clade</taxon>
        <taxon>Trifolieae</taxon>
        <taxon>Trifolium</taxon>
    </lineage>
</organism>
<evidence type="ECO:0000256" key="1">
    <source>
        <dbReference type="SAM" id="MobiDB-lite"/>
    </source>
</evidence>
<accession>A0A392VEN4</accession>
<evidence type="ECO:0000313" key="2">
    <source>
        <dbReference type="EMBL" id="MCI84960.1"/>
    </source>
</evidence>
<evidence type="ECO:0000313" key="3">
    <source>
        <dbReference type="Proteomes" id="UP000265520"/>
    </source>
</evidence>
<dbReference type="Proteomes" id="UP000265520">
    <property type="component" value="Unassembled WGS sequence"/>
</dbReference>
<keyword evidence="3" id="KW-1185">Reference proteome</keyword>
<comment type="caution">
    <text evidence="2">The sequence shown here is derived from an EMBL/GenBank/DDBJ whole genome shotgun (WGS) entry which is preliminary data.</text>
</comment>
<feature type="region of interest" description="Disordered" evidence="1">
    <location>
        <begin position="1"/>
        <end position="27"/>
    </location>
</feature>
<proteinExistence type="predicted"/>
<sequence>MPEKTEETELEHIRGLVKENGDEGNER</sequence>
<dbReference type="EMBL" id="LXQA011103314">
    <property type="protein sequence ID" value="MCI84960.1"/>
    <property type="molecule type" value="Genomic_DNA"/>
</dbReference>
<name>A0A392VEN4_9FABA</name>
<protein>
    <submittedName>
        <fullName evidence="2">Uncharacterized protein</fullName>
    </submittedName>
</protein>
<reference evidence="2 3" key="1">
    <citation type="journal article" date="2018" name="Front. Plant Sci.">
        <title>Red Clover (Trifolium pratense) and Zigzag Clover (T. medium) - A Picture of Genomic Similarities and Differences.</title>
        <authorList>
            <person name="Dluhosova J."/>
            <person name="Istvanek J."/>
            <person name="Nedelnik J."/>
            <person name="Repkova J."/>
        </authorList>
    </citation>
    <scope>NUCLEOTIDE SEQUENCE [LARGE SCALE GENOMIC DNA]</scope>
    <source>
        <strain evidence="3">cv. 10/8</strain>
        <tissue evidence="2">Leaf</tissue>
    </source>
</reference>